<proteinExistence type="inferred from homology"/>
<sequence>MITQRVPRAVGGRYGRGGFTLVVIAALALAGCAGPGPGDEEGPEFVPATPTEFPPELASYYQQAVEWGPCDDYAVDPLARENLTVYEFSCARVAVPVDYSAPGVLDVTDDPEGQESVDGNVAYVALARRAAEGQKIGSLVLNPGGPGVGGVQTVADITTSIFGTDVIERFDIVGLDPRGVGASYPPIACRTDEEKDAYRAQVRVDMSPEGIAAHEADNERYAALCAERTGEALLASVGSREGARDLDIVRAVLGDDKLNFLGYSYATYLGALYAEAFPGNVRAMILDGAVDPAEEAGESVIRQGEGFQRAFDAFAEDCTAQPECALGDDPGEAIPQFRELVDPLIERPAQTTDPRGLSYEDALTGVVQALYVEQFWPSLRAGLAELADGRGDALLLLADIYEGRGDDGLYDNSNDAFDAIRCVDSPPELDRDTAGEVDRRYREAAPFLDDGRGTGNAPLSTCAFWPVPHTSEPGTLDIAEELPPLLVVSTTGDPATPYEAGVELADQLGAALLTFRGNTHTAVFQGIQCVDDYAARYLIEGELPGEGTLC</sequence>
<feature type="domain" description="AB hydrolase-1" evidence="4">
    <location>
        <begin position="139"/>
        <end position="525"/>
    </location>
</feature>
<dbReference type="AlphaFoldDB" id="A0A839RPL1"/>
<evidence type="ECO:0000256" key="2">
    <source>
        <dbReference type="ARBA" id="ARBA00022729"/>
    </source>
</evidence>
<evidence type="ECO:0000313" key="6">
    <source>
        <dbReference type="Proteomes" id="UP000567922"/>
    </source>
</evidence>
<dbReference type="OrthoDB" id="3252468at2"/>
<comment type="caution">
    <text evidence="5">The sequence shown here is derived from an EMBL/GenBank/DDBJ whole genome shotgun (WGS) entry which is preliminary data.</text>
</comment>
<keyword evidence="2" id="KW-0732">Signal</keyword>
<dbReference type="InterPro" id="IPR000073">
    <property type="entry name" value="AB_hydrolase_1"/>
</dbReference>
<evidence type="ECO:0000256" key="1">
    <source>
        <dbReference type="ARBA" id="ARBA00010088"/>
    </source>
</evidence>
<dbReference type="PANTHER" id="PTHR43248">
    <property type="entry name" value="2-SUCCINYL-6-HYDROXY-2,4-CYCLOHEXADIENE-1-CARBOXYLATE SYNTHASE"/>
    <property type="match status" value="1"/>
</dbReference>
<evidence type="ECO:0000259" key="4">
    <source>
        <dbReference type="Pfam" id="PF00561"/>
    </source>
</evidence>
<reference evidence="5 6" key="1">
    <citation type="submission" date="2020-08" db="EMBL/GenBank/DDBJ databases">
        <title>Sequencing the genomes of 1000 actinobacteria strains.</title>
        <authorList>
            <person name="Klenk H.-P."/>
        </authorList>
    </citation>
    <scope>NUCLEOTIDE SEQUENCE [LARGE SCALE GENOMIC DNA]</scope>
    <source>
        <strain evidence="5 6">DSM 45258</strain>
    </source>
</reference>
<accession>A0A839RPL1</accession>
<dbReference type="PROSITE" id="PS51257">
    <property type="entry name" value="PROKAR_LIPOPROTEIN"/>
    <property type="match status" value="1"/>
</dbReference>
<dbReference type="PANTHER" id="PTHR43248:SF29">
    <property type="entry name" value="TRIPEPTIDYL AMINOPEPTIDASE"/>
    <property type="match status" value="1"/>
</dbReference>
<dbReference type="Pfam" id="PF00561">
    <property type="entry name" value="Abhydrolase_1"/>
    <property type="match status" value="1"/>
</dbReference>
<gene>
    <name evidence="5" type="ORF">FHU29_003411</name>
</gene>
<dbReference type="EMBL" id="JACHWS010000003">
    <property type="protein sequence ID" value="MBB3038942.1"/>
    <property type="molecule type" value="Genomic_DNA"/>
</dbReference>
<dbReference type="Proteomes" id="UP000567922">
    <property type="component" value="Unassembled WGS sequence"/>
</dbReference>
<dbReference type="SUPFAM" id="SSF53474">
    <property type="entry name" value="alpha/beta-Hydrolases"/>
    <property type="match status" value="1"/>
</dbReference>
<evidence type="ECO:0000313" key="5">
    <source>
        <dbReference type="EMBL" id="MBB3038942.1"/>
    </source>
</evidence>
<dbReference type="InterPro" id="IPR051601">
    <property type="entry name" value="Serine_prot/Carboxylest_S33"/>
</dbReference>
<protein>
    <submittedName>
        <fullName evidence="5">Pimeloyl-ACP methyl ester carboxylesterase</fullName>
    </submittedName>
</protein>
<evidence type="ECO:0000256" key="3">
    <source>
        <dbReference type="ARBA" id="ARBA00022801"/>
    </source>
</evidence>
<comment type="similarity">
    <text evidence="1">Belongs to the peptidase S33 family.</text>
</comment>
<keyword evidence="6" id="KW-1185">Reference proteome</keyword>
<organism evidence="5 6">
    <name type="scientific">Hoyosella altamirensis</name>
    <dbReference type="NCBI Taxonomy" id="616997"/>
    <lineage>
        <taxon>Bacteria</taxon>
        <taxon>Bacillati</taxon>
        <taxon>Actinomycetota</taxon>
        <taxon>Actinomycetes</taxon>
        <taxon>Mycobacteriales</taxon>
        <taxon>Hoyosellaceae</taxon>
        <taxon>Hoyosella</taxon>
    </lineage>
</organism>
<name>A0A839RPL1_9ACTN</name>
<dbReference type="Gene3D" id="3.40.50.1820">
    <property type="entry name" value="alpha/beta hydrolase"/>
    <property type="match status" value="1"/>
</dbReference>
<dbReference type="GO" id="GO:0016787">
    <property type="term" value="F:hydrolase activity"/>
    <property type="evidence" value="ECO:0007669"/>
    <property type="project" value="UniProtKB-KW"/>
</dbReference>
<keyword evidence="3" id="KW-0378">Hydrolase</keyword>
<dbReference type="InterPro" id="IPR029058">
    <property type="entry name" value="AB_hydrolase_fold"/>
</dbReference>
<dbReference type="RefSeq" id="WP_064439237.1">
    <property type="nucleotide sequence ID" value="NZ_BDDI01000004.1"/>
</dbReference>